<reference evidence="2" key="2">
    <citation type="submission" date="2017-02" db="UniProtKB">
        <authorList>
            <consortium name="WormBaseParasite"/>
        </authorList>
    </citation>
    <scope>IDENTIFICATION</scope>
</reference>
<name>A0A0K0D4G9_ANGCA</name>
<evidence type="ECO:0000313" key="1">
    <source>
        <dbReference type="Proteomes" id="UP000035642"/>
    </source>
</evidence>
<sequence length="69" mass="8014">MVFEKDVDPRFVELNELDEKDCTEHDFLSLLSGSIAVTQRESILKAAEDFRKASGEIEQMYKRAMRSMK</sequence>
<reference evidence="1" key="1">
    <citation type="submission" date="2012-09" db="EMBL/GenBank/DDBJ databases">
        <authorList>
            <person name="Martin A.A."/>
        </authorList>
    </citation>
    <scope>NUCLEOTIDE SEQUENCE</scope>
</reference>
<evidence type="ECO:0000313" key="2">
    <source>
        <dbReference type="WBParaSite" id="ACAC_0000496401-mRNA-1"/>
    </source>
</evidence>
<dbReference type="AlphaFoldDB" id="A0A0K0D4G9"/>
<organism evidence="1 2">
    <name type="scientific">Angiostrongylus cantonensis</name>
    <name type="common">Rat lungworm</name>
    <dbReference type="NCBI Taxonomy" id="6313"/>
    <lineage>
        <taxon>Eukaryota</taxon>
        <taxon>Metazoa</taxon>
        <taxon>Ecdysozoa</taxon>
        <taxon>Nematoda</taxon>
        <taxon>Chromadorea</taxon>
        <taxon>Rhabditida</taxon>
        <taxon>Rhabditina</taxon>
        <taxon>Rhabditomorpha</taxon>
        <taxon>Strongyloidea</taxon>
        <taxon>Metastrongylidae</taxon>
        <taxon>Angiostrongylus</taxon>
    </lineage>
</organism>
<dbReference type="WBParaSite" id="ACAC_0000496401-mRNA-1">
    <property type="protein sequence ID" value="ACAC_0000496401-mRNA-1"/>
    <property type="gene ID" value="ACAC_0000496401"/>
</dbReference>
<dbReference type="Proteomes" id="UP000035642">
    <property type="component" value="Unassembled WGS sequence"/>
</dbReference>
<accession>A0A0K0D4G9</accession>
<keyword evidence="1" id="KW-1185">Reference proteome</keyword>
<protein>
    <submittedName>
        <fullName evidence="2">Vps5 domain-containing protein</fullName>
    </submittedName>
</protein>
<proteinExistence type="predicted"/>